<accession>A0ABX0H5B3</accession>
<keyword evidence="9" id="KW-0812">Transmembrane</keyword>
<dbReference type="InterPro" id="IPR036691">
    <property type="entry name" value="Endo/exonu/phosph_ase_sf"/>
</dbReference>
<keyword evidence="9" id="KW-0472">Membrane</keyword>
<dbReference type="GO" id="GO:0004519">
    <property type="term" value="F:endonuclease activity"/>
    <property type="evidence" value="ECO:0007669"/>
    <property type="project" value="UniProtKB-KW"/>
</dbReference>
<evidence type="ECO:0000256" key="7">
    <source>
        <dbReference type="ARBA" id="ARBA00022842"/>
    </source>
</evidence>
<evidence type="ECO:0000256" key="4">
    <source>
        <dbReference type="ARBA" id="ARBA00022723"/>
    </source>
</evidence>
<evidence type="ECO:0000313" key="11">
    <source>
        <dbReference type="EMBL" id="NHE56712.1"/>
    </source>
</evidence>
<dbReference type="Pfam" id="PF03372">
    <property type="entry name" value="Exo_endo_phos"/>
    <property type="match status" value="1"/>
</dbReference>
<keyword evidence="6" id="KW-0378">Hydrolase</keyword>
<keyword evidence="9" id="KW-1133">Transmembrane helix</keyword>
<keyword evidence="7" id="KW-0460">Magnesium</keyword>
<dbReference type="SUPFAM" id="SSF56219">
    <property type="entry name" value="DNase I-like"/>
    <property type="match status" value="1"/>
</dbReference>
<dbReference type="Gene3D" id="3.60.10.10">
    <property type="entry name" value="Endonuclease/exonuclease/phosphatase"/>
    <property type="match status" value="1"/>
</dbReference>
<evidence type="ECO:0000313" key="12">
    <source>
        <dbReference type="Proteomes" id="UP000649799"/>
    </source>
</evidence>
<evidence type="ECO:0000256" key="8">
    <source>
        <dbReference type="ARBA" id="ARBA00023204"/>
    </source>
</evidence>
<name>A0ABX0H5B3_9BACT</name>
<comment type="cofactor">
    <cofactor evidence="2">
        <name>Mg(2+)</name>
        <dbReference type="ChEBI" id="CHEBI:18420"/>
    </cofactor>
</comment>
<keyword evidence="11" id="KW-0255">Endonuclease</keyword>
<dbReference type="CDD" id="cd09084">
    <property type="entry name" value="EEP-2"/>
    <property type="match status" value="1"/>
</dbReference>
<keyword evidence="4" id="KW-0479">Metal-binding</keyword>
<dbReference type="EMBL" id="JAANYN010000002">
    <property type="protein sequence ID" value="NHE56712.1"/>
    <property type="molecule type" value="Genomic_DNA"/>
</dbReference>
<reference evidence="11 12" key="1">
    <citation type="submission" date="2020-03" db="EMBL/GenBank/DDBJ databases">
        <title>Cyclobacterium plantarum sp. nov., a marine bacterium isolated from a coastal-marine wetland.</title>
        <authorList>
            <person name="Sanchez-Porro C."/>
            <person name="Ventosa A."/>
            <person name="Amoozegar M."/>
        </authorList>
    </citation>
    <scope>NUCLEOTIDE SEQUENCE [LARGE SCALE GENOMIC DNA]</scope>
    <source>
        <strain evidence="11 12">GBPx2</strain>
    </source>
</reference>
<dbReference type="RefSeq" id="WP_166144977.1">
    <property type="nucleotide sequence ID" value="NZ_JAANYN010000002.1"/>
</dbReference>
<gene>
    <name evidence="11" type="ORF">G9Q97_07785</name>
</gene>
<dbReference type="PANTHER" id="PTHR15822:SF4">
    <property type="entry name" value="TYROSYL-DNA PHOSPHODIESTERASE 2"/>
    <property type="match status" value="1"/>
</dbReference>
<organism evidence="11 12">
    <name type="scientific">Cyclobacterium plantarum</name>
    <dbReference type="NCBI Taxonomy" id="2716263"/>
    <lineage>
        <taxon>Bacteria</taxon>
        <taxon>Pseudomonadati</taxon>
        <taxon>Bacteroidota</taxon>
        <taxon>Cytophagia</taxon>
        <taxon>Cytophagales</taxon>
        <taxon>Cyclobacteriaceae</taxon>
        <taxon>Cyclobacterium</taxon>
    </lineage>
</organism>
<evidence type="ECO:0000256" key="9">
    <source>
        <dbReference type="SAM" id="Phobius"/>
    </source>
</evidence>
<feature type="domain" description="Endonuclease/exonuclease/phosphatase" evidence="10">
    <location>
        <begin position="92"/>
        <end position="334"/>
    </location>
</feature>
<evidence type="ECO:0000256" key="5">
    <source>
        <dbReference type="ARBA" id="ARBA00022763"/>
    </source>
</evidence>
<protein>
    <submittedName>
        <fullName evidence="11">Endonuclease/exonuclease/phosphatase family protein</fullName>
    </submittedName>
</protein>
<evidence type="ECO:0000256" key="2">
    <source>
        <dbReference type="ARBA" id="ARBA00001946"/>
    </source>
</evidence>
<comment type="caution">
    <text evidence="11">The sequence shown here is derived from an EMBL/GenBank/DDBJ whole genome shotgun (WGS) entry which is preliminary data.</text>
</comment>
<evidence type="ECO:0000256" key="1">
    <source>
        <dbReference type="ARBA" id="ARBA00001936"/>
    </source>
</evidence>
<dbReference type="Proteomes" id="UP000649799">
    <property type="component" value="Unassembled WGS sequence"/>
</dbReference>
<dbReference type="InterPro" id="IPR051547">
    <property type="entry name" value="TDP2-like"/>
</dbReference>
<evidence type="ECO:0000256" key="3">
    <source>
        <dbReference type="ARBA" id="ARBA00022722"/>
    </source>
</evidence>
<comment type="cofactor">
    <cofactor evidence="1">
        <name>Mn(2+)</name>
        <dbReference type="ChEBI" id="CHEBI:29035"/>
    </cofactor>
</comment>
<dbReference type="InterPro" id="IPR005135">
    <property type="entry name" value="Endo/exonuclease/phosphatase"/>
</dbReference>
<proteinExistence type="predicted"/>
<sequence length="348" mass="40482">MRFIIISIFFISVLLFFSVHISPENWDYTGLLSLLIPIFVLLNLFLVVLLLFGRIKLIIFPILALIIGWKFFIVTIQWNFPDQETEGFSLLSYNVMLFNNTWGPNKEELILNSIQWAKENPSDIKCFQEFYQDFTTPSRNALKIIGNEGEYEHAFIAVDGNPKKKSYGMAIFSRFPIIHSGKVFDNKKNNGAMFADVIIRKDTIRIYNTHLESMNIRAAELDNLEGIKSQYRSTIRKLKQGIQMRATQTGILREHIKNSPHPVILAGDFNDLPYSYTYFSLREILENGFEQMGRGFGFTYNKVLFFLRIDNIFFNDGIDILQFNTHREVDYSDHYPISAVFAFPEEPQ</sequence>
<keyword evidence="12" id="KW-1185">Reference proteome</keyword>
<evidence type="ECO:0000259" key="10">
    <source>
        <dbReference type="Pfam" id="PF03372"/>
    </source>
</evidence>
<keyword evidence="3" id="KW-0540">Nuclease</keyword>
<dbReference type="PANTHER" id="PTHR15822">
    <property type="entry name" value="TRAF AND TNF RECEPTOR-ASSOCIATED PROTEIN"/>
    <property type="match status" value="1"/>
</dbReference>
<evidence type="ECO:0000256" key="6">
    <source>
        <dbReference type="ARBA" id="ARBA00022801"/>
    </source>
</evidence>
<feature type="transmembrane region" description="Helical" evidence="9">
    <location>
        <begin position="31"/>
        <end position="52"/>
    </location>
</feature>
<keyword evidence="5" id="KW-0227">DNA damage</keyword>
<feature type="transmembrane region" description="Helical" evidence="9">
    <location>
        <begin position="59"/>
        <end position="80"/>
    </location>
</feature>
<keyword evidence="8" id="KW-0234">DNA repair</keyword>